<reference evidence="2 3" key="1">
    <citation type="journal article" date="2022" name="Allergy">
        <title>Genome assembly and annotation of Periplaneta americana reveal a comprehensive cockroach allergen profile.</title>
        <authorList>
            <person name="Wang L."/>
            <person name="Xiong Q."/>
            <person name="Saelim N."/>
            <person name="Wang L."/>
            <person name="Nong W."/>
            <person name="Wan A.T."/>
            <person name="Shi M."/>
            <person name="Liu X."/>
            <person name="Cao Q."/>
            <person name="Hui J.H.L."/>
            <person name="Sookrung N."/>
            <person name="Leung T.F."/>
            <person name="Tungtrongchitr A."/>
            <person name="Tsui S.K.W."/>
        </authorList>
    </citation>
    <scope>NUCLEOTIDE SEQUENCE [LARGE SCALE GENOMIC DNA]</scope>
    <source>
        <strain evidence="2">PWHHKU_190912</strain>
    </source>
</reference>
<gene>
    <name evidence="2" type="ORF">ANN_01249</name>
</gene>
<dbReference type="Proteomes" id="UP001148838">
    <property type="component" value="Unassembled WGS sequence"/>
</dbReference>
<evidence type="ECO:0000313" key="3">
    <source>
        <dbReference type="Proteomes" id="UP001148838"/>
    </source>
</evidence>
<name>A0ABQ8TU47_PERAM</name>
<comment type="caution">
    <text evidence="2">The sequence shown here is derived from an EMBL/GenBank/DDBJ whole genome shotgun (WGS) entry which is preliminary data.</text>
</comment>
<sequence>MMEEADPPDTGFTSTCLCRDKASKVNPWRYSPEGARPTSRLLASRPHAEAEVDDHPNSMEFSEVANENDLETGASQKSKQARLVCRSSTRVCVRICVSIRRPEFECSGPQLEGPEFECSGPQLEGPEFEYSELSLKDFLINVLHILLEYVPCQQRLQMWFMHDGWHTSIFFRNESEHLTLTFQDLWIDWGGPTPWPARSSNLNPLDFWFSRITRSCMPLPLGEVMILWIHTLDIDTFVGLPYLGSAERNDLHTGQNIDMEHPSMRVAIFEPMHFGQHHLKGTRLELEFAKWKFCTLLLT</sequence>
<dbReference type="EMBL" id="JAJSOF020000003">
    <property type="protein sequence ID" value="KAJ4449843.1"/>
    <property type="molecule type" value="Genomic_DNA"/>
</dbReference>
<dbReference type="Gene3D" id="3.30.420.10">
    <property type="entry name" value="Ribonuclease H-like superfamily/Ribonuclease H"/>
    <property type="match status" value="1"/>
</dbReference>
<accession>A0ABQ8TU47</accession>
<dbReference type="InterPro" id="IPR036397">
    <property type="entry name" value="RNaseH_sf"/>
</dbReference>
<proteinExistence type="predicted"/>
<protein>
    <submittedName>
        <fullName evidence="2">Uncharacterized protein</fullName>
    </submittedName>
</protein>
<evidence type="ECO:0000313" key="2">
    <source>
        <dbReference type="EMBL" id="KAJ4449843.1"/>
    </source>
</evidence>
<keyword evidence="3" id="KW-1185">Reference proteome</keyword>
<organism evidence="2 3">
    <name type="scientific">Periplaneta americana</name>
    <name type="common">American cockroach</name>
    <name type="synonym">Blatta americana</name>
    <dbReference type="NCBI Taxonomy" id="6978"/>
    <lineage>
        <taxon>Eukaryota</taxon>
        <taxon>Metazoa</taxon>
        <taxon>Ecdysozoa</taxon>
        <taxon>Arthropoda</taxon>
        <taxon>Hexapoda</taxon>
        <taxon>Insecta</taxon>
        <taxon>Pterygota</taxon>
        <taxon>Neoptera</taxon>
        <taxon>Polyneoptera</taxon>
        <taxon>Dictyoptera</taxon>
        <taxon>Blattodea</taxon>
        <taxon>Blattoidea</taxon>
        <taxon>Blattidae</taxon>
        <taxon>Blattinae</taxon>
        <taxon>Periplaneta</taxon>
    </lineage>
</organism>
<feature type="compositionally biased region" description="Basic and acidic residues" evidence="1">
    <location>
        <begin position="46"/>
        <end position="57"/>
    </location>
</feature>
<evidence type="ECO:0000256" key="1">
    <source>
        <dbReference type="SAM" id="MobiDB-lite"/>
    </source>
</evidence>
<feature type="region of interest" description="Disordered" evidence="1">
    <location>
        <begin position="27"/>
        <end position="58"/>
    </location>
</feature>